<dbReference type="GO" id="GO:0005886">
    <property type="term" value="C:plasma membrane"/>
    <property type="evidence" value="ECO:0007669"/>
    <property type="project" value="UniProtKB-SubCell"/>
</dbReference>
<feature type="region of interest" description="Disordered" evidence="8">
    <location>
        <begin position="121"/>
        <end position="167"/>
    </location>
</feature>
<keyword evidence="6 7" id="KW-0472">Membrane</keyword>
<evidence type="ECO:0000256" key="5">
    <source>
        <dbReference type="ARBA" id="ARBA00022989"/>
    </source>
</evidence>
<dbReference type="InterPro" id="IPR025713">
    <property type="entry name" value="MotB-like_N_dom"/>
</dbReference>
<name>A0A927FE53_9BURK</name>
<sequence length="318" mass="34463">MAEADKPAEGTPDAAPAEPVRPIIRKIIVEDGHAGAHGGAWKIALADMMTAMMAFFLLMWLLGASTDDKRKSVAEYFRPASHSQIVFGELAGSNGMFGGKSIIDPEDGFPFTAKQTALLERLTPQSEGGPNADNGSSQEERNREGPQDDAPSGAAGSSSKQQDKENYDKLEKDIKQKLQDNKQLQGMKDQVNIVREKDGLRIEVIDKADYSMFSSGTADMNGKAANLIKEVAKSLKDMPNKVAIRGHTDSMGFAPDSLRNNWSLSSERADATRQILQGAGINSNRFSRIEGVADTAPFVSNNPADPRNRRVSITVLNQ</sequence>
<evidence type="ECO:0000256" key="4">
    <source>
        <dbReference type="ARBA" id="ARBA00022692"/>
    </source>
</evidence>
<evidence type="ECO:0000256" key="6">
    <source>
        <dbReference type="ARBA" id="ARBA00023136"/>
    </source>
</evidence>
<dbReference type="InterPro" id="IPR050330">
    <property type="entry name" value="Bact_OuterMem_StrucFunc"/>
</dbReference>
<dbReference type="Proteomes" id="UP000647424">
    <property type="component" value="Unassembled WGS sequence"/>
</dbReference>
<dbReference type="InterPro" id="IPR036737">
    <property type="entry name" value="OmpA-like_sf"/>
</dbReference>
<evidence type="ECO:0000313" key="12">
    <source>
        <dbReference type="Proteomes" id="UP000647424"/>
    </source>
</evidence>
<evidence type="ECO:0000256" key="7">
    <source>
        <dbReference type="PROSITE-ProRule" id="PRU00473"/>
    </source>
</evidence>
<dbReference type="InterPro" id="IPR006665">
    <property type="entry name" value="OmpA-like"/>
</dbReference>
<comment type="subcellular location">
    <subcellularLocation>
        <location evidence="1">Cell membrane</location>
        <topology evidence="1">Single-pass membrane protein</topology>
    </subcellularLocation>
</comment>
<evidence type="ECO:0000313" key="11">
    <source>
        <dbReference type="EMBL" id="MBD8048932.1"/>
    </source>
</evidence>
<dbReference type="Gene3D" id="3.30.1330.60">
    <property type="entry name" value="OmpA-like domain"/>
    <property type="match status" value="1"/>
</dbReference>
<dbReference type="Pfam" id="PF13677">
    <property type="entry name" value="MotB_plug"/>
    <property type="match status" value="1"/>
</dbReference>
<dbReference type="SUPFAM" id="SSF103088">
    <property type="entry name" value="OmpA-like"/>
    <property type="match status" value="1"/>
</dbReference>
<dbReference type="PROSITE" id="PS51123">
    <property type="entry name" value="OMPA_2"/>
    <property type="match status" value="1"/>
</dbReference>
<proteinExistence type="inferred from homology"/>
<feature type="compositionally biased region" description="Polar residues" evidence="8">
    <location>
        <begin position="123"/>
        <end position="137"/>
    </location>
</feature>
<reference evidence="11" key="1">
    <citation type="submission" date="2020-09" db="EMBL/GenBank/DDBJ databases">
        <title>Genome seq and assembly of Limnohabitants sp.</title>
        <authorList>
            <person name="Chhetri G."/>
        </authorList>
    </citation>
    <scope>NUCLEOTIDE SEQUENCE</scope>
    <source>
        <strain evidence="11">JUR4</strain>
    </source>
</reference>
<accession>A0A927FE53</accession>
<dbReference type="PANTHER" id="PTHR30329">
    <property type="entry name" value="STATOR ELEMENT OF FLAGELLAR MOTOR COMPLEX"/>
    <property type="match status" value="1"/>
</dbReference>
<evidence type="ECO:0000256" key="1">
    <source>
        <dbReference type="ARBA" id="ARBA00004162"/>
    </source>
</evidence>
<evidence type="ECO:0000256" key="8">
    <source>
        <dbReference type="SAM" id="MobiDB-lite"/>
    </source>
</evidence>
<evidence type="ECO:0000259" key="10">
    <source>
        <dbReference type="PROSITE" id="PS51123"/>
    </source>
</evidence>
<gene>
    <name evidence="11" type="ORF">IC609_00125</name>
</gene>
<organism evidence="11 12">
    <name type="scientific">Limnohabitans radicicola</name>
    <dbReference type="NCBI Taxonomy" id="2771427"/>
    <lineage>
        <taxon>Bacteria</taxon>
        <taxon>Pseudomonadati</taxon>
        <taxon>Pseudomonadota</taxon>
        <taxon>Betaproteobacteria</taxon>
        <taxon>Burkholderiales</taxon>
        <taxon>Comamonadaceae</taxon>
        <taxon>Limnohabitans</taxon>
    </lineage>
</organism>
<comment type="similarity">
    <text evidence="2">Belongs to the MotB family.</text>
</comment>
<keyword evidence="12" id="KW-1185">Reference proteome</keyword>
<dbReference type="AlphaFoldDB" id="A0A927FE53"/>
<dbReference type="CDD" id="cd07185">
    <property type="entry name" value="OmpA_C-like"/>
    <property type="match status" value="1"/>
</dbReference>
<protein>
    <submittedName>
        <fullName evidence="11">OmpA family protein</fullName>
    </submittedName>
</protein>
<keyword evidence="5 9" id="KW-1133">Transmembrane helix</keyword>
<dbReference type="PANTHER" id="PTHR30329:SF21">
    <property type="entry name" value="LIPOPROTEIN YIAD-RELATED"/>
    <property type="match status" value="1"/>
</dbReference>
<evidence type="ECO:0000256" key="3">
    <source>
        <dbReference type="ARBA" id="ARBA00022475"/>
    </source>
</evidence>
<evidence type="ECO:0000256" key="9">
    <source>
        <dbReference type="SAM" id="Phobius"/>
    </source>
</evidence>
<dbReference type="EMBL" id="JACYFT010000001">
    <property type="protein sequence ID" value="MBD8048932.1"/>
    <property type="molecule type" value="Genomic_DNA"/>
</dbReference>
<keyword evidence="3" id="KW-1003">Cell membrane</keyword>
<evidence type="ECO:0000256" key="2">
    <source>
        <dbReference type="ARBA" id="ARBA00008914"/>
    </source>
</evidence>
<dbReference type="Pfam" id="PF00691">
    <property type="entry name" value="OmpA"/>
    <property type="match status" value="1"/>
</dbReference>
<comment type="caution">
    <text evidence="11">The sequence shown here is derived from an EMBL/GenBank/DDBJ whole genome shotgun (WGS) entry which is preliminary data.</text>
</comment>
<feature type="transmembrane region" description="Helical" evidence="9">
    <location>
        <begin position="43"/>
        <end position="62"/>
    </location>
</feature>
<dbReference type="RefSeq" id="WP_191817443.1">
    <property type="nucleotide sequence ID" value="NZ_JACYFT010000001.1"/>
</dbReference>
<keyword evidence="4 9" id="KW-0812">Transmembrane</keyword>
<feature type="domain" description="OmpA-like" evidence="10">
    <location>
        <begin position="200"/>
        <end position="318"/>
    </location>
</feature>